<evidence type="ECO:0008006" key="4">
    <source>
        <dbReference type="Google" id="ProtNLM"/>
    </source>
</evidence>
<accession>A0ABY0IEL6</accession>
<keyword evidence="1" id="KW-0812">Transmembrane</keyword>
<sequence length="286" mass="33001">MAIISFLSISILVFLLPAEKLIRKTSNLSYRYRSQYRRGKDLLIDLSQLNLMGDLTHLSHYKFFDELICEISQVAKEFGAATSKTLSKLRHSLSTDLQIEKKSSGVMNESYFQFILAACLTLFLNIFSTKILDFEIDTLFISCALAYNLIGIITFHYLIKRLAQKQIVPIGHVLHSFLIFKLMYDVGTPLNQLISRSRINSLADIQLSYAKELFRRLTALVEMKQAQGLDIGDDLESIEIGLWDEYKSQNEQLLSKIKICKFIWLVVFFFIPYVGNFFRLISHLNL</sequence>
<name>A0ABY0IEL6_9BACT</name>
<gene>
    <name evidence="2" type="ORF">DAY19_06730</name>
</gene>
<feature type="transmembrane region" description="Helical" evidence="1">
    <location>
        <begin position="111"/>
        <end position="132"/>
    </location>
</feature>
<organism evidence="2 3">
    <name type="scientific">Halobacteriovorax vibrionivorans</name>
    <dbReference type="NCBI Taxonomy" id="2152716"/>
    <lineage>
        <taxon>Bacteria</taxon>
        <taxon>Pseudomonadati</taxon>
        <taxon>Bdellovibrionota</taxon>
        <taxon>Bacteriovoracia</taxon>
        <taxon>Bacteriovoracales</taxon>
        <taxon>Halobacteriovoraceae</taxon>
        <taxon>Halobacteriovorax</taxon>
    </lineage>
</organism>
<feature type="transmembrane region" description="Helical" evidence="1">
    <location>
        <begin position="6"/>
        <end position="22"/>
    </location>
</feature>
<protein>
    <recommendedName>
        <fullName evidence="4">Type II secretion system protein GspF domain-containing protein</fullName>
    </recommendedName>
</protein>
<keyword evidence="1" id="KW-1133">Transmembrane helix</keyword>
<keyword evidence="1" id="KW-0472">Membrane</keyword>
<evidence type="ECO:0000313" key="3">
    <source>
        <dbReference type="Proteomes" id="UP000443582"/>
    </source>
</evidence>
<dbReference type="EMBL" id="QDKL01000002">
    <property type="protein sequence ID" value="RZF21374.1"/>
    <property type="molecule type" value="Genomic_DNA"/>
</dbReference>
<evidence type="ECO:0000313" key="2">
    <source>
        <dbReference type="EMBL" id="RZF21374.1"/>
    </source>
</evidence>
<feature type="transmembrane region" description="Helical" evidence="1">
    <location>
        <begin position="138"/>
        <end position="159"/>
    </location>
</feature>
<feature type="transmembrane region" description="Helical" evidence="1">
    <location>
        <begin position="262"/>
        <end position="281"/>
    </location>
</feature>
<dbReference type="RefSeq" id="WP_114706441.1">
    <property type="nucleotide sequence ID" value="NZ_QDKL01000002.1"/>
</dbReference>
<proteinExistence type="predicted"/>
<comment type="caution">
    <text evidence="2">The sequence shown here is derived from an EMBL/GenBank/DDBJ whole genome shotgun (WGS) entry which is preliminary data.</text>
</comment>
<reference evidence="3" key="1">
    <citation type="journal article" date="2019" name="Int. J. Syst. Evol. Microbiol.">
        <title>Halobacteriovorax valvorus sp. nov., a novel prokaryotic predator isolated from coastal seawater of China.</title>
        <authorList>
            <person name="Chen M.-X."/>
        </authorList>
    </citation>
    <scope>NUCLEOTIDE SEQUENCE [LARGE SCALE GENOMIC DNA]</scope>
    <source>
        <strain evidence="3">BL9</strain>
    </source>
</reference>
<evidence type="ECO:0000256" key="1">
    <source>
        <dbReference type="SAM" id="Phobius"/>
    </source>
</evidence>
<keyword evidence="3" id="KW-1185">Reference proteome</keyword>
<dbReference type="Proteomes" id="UP000443582">
    <property type="component" value="Unassembled WGS sequence"/>
</dbReference>